<organism evidence="2 3">
    <name type="scientific">Litchfieldella anticariensis (strain DSM 16096 / CECT 5854 / CIP 108499 / LMG 22089 / FP35)</name>
    <name type="common">Halomonas anticariensis</name>
    <dbReference type="NCBI Taxonomy" id="1121939"/>
    <lineage>
        <taxon>Bacteria</taxon>
        <taxon>Pseudomonadati</taxon>
        <taxon>Pseudomonadota</taxon>
        <taxon>Gammaproteobacteria</taxon>
        <taxon>Oceanospirillales</taxon>
        <taxon>Halomonadaceae</taxon>
        <taxon>Litchfieldella</taxon>
    </lineage>
</organism>
<feature type="chain" id="PRO_5004498273" evidence="1">
    <location>
        <begin position="25"/>
        <end position="612"/>
    </location>
</feature>
<gene>
    <name evidence="2" type="ORF">L861_16495</name>
</gene>
<dbReference type="EMBL" id="ASTJ01000033">
    <property type="protein sequence ID" value="EPC01617.1"/>
    <property type="molecule type" value="Genomic_DNA"/>
</dbReference>
<sequence length="612" mass="68497">MIRRTRHLRTVLAAALFLPVAAPAQVIDYDAGVLVIQGVQVFQDAGDPQQYYYLPQFPRLSHNDAGNLELLMMQIVSADEQPDSGLGGIFHALIEFSLPEDLRVAVEAELQEQRPDAELVGALPLLEPNEEEAAALGSFRIVSATLDSDADEVSNRVLTSGPAPLRPGSKAAVATRLTPEEASVLMDTLRGATSDLSVSIRGFYEARVEGYNAIVDASMETIYEHDSSIFNYQQQYTRDQVRDIVDELHQEGALNIEVFDRSEGLGIEADDLEKILELLTDKLIEVMFDTETGWSQVPEPEQAVTQDQIRGRLEQGWFQSIFSNDEDQPYYTDNQYVVKRRENVRVARFHLDLSRSTTLRVPFDSTGNLGGFYEAIDEETRSRHFRIIVPGEDVARQSREVLFQIDGEIAEAFAGSFNGVAVNVRRKGPDGEADFTRTLRFTPDVIESENGLQAVTFFRQGHPDVDWLEYEYQAAWSMRGGDEPLRVPPDETEWIAASDGLVALSPPLEREEIDLDVISDGFEELGIAAVEIELASRRQGEPQYLADVLIRSEALELAPSTLVVWRDPGEAIAWRARWYTRQGTATSSFQWIEGRYLLIAPPDAAWLEEALQ</sequence>
<dbReference type="OrthoDB" id="1488714at2"/>
<keyword evidence="1" id="KW-0732">Signal</keyword>
<dbReference type="eggNOG" id="ENOG5032XM1">
    <property type="taxonomic scope" value="Bacteria"/>
</dbReference>
<comment type="caution">
    <text evidence="2">The sequence shown here is derived from an EMBL/GenBank/DDBJ whole genome shotgun (WGS) entry which is preliminary data.</text>
</comment>
<evidence type="ECO:0000313" key="2">
    <source>
        <dbReference type="EMBL" id="EPC01617.1"/>
    </source>
</evidence>
<dbReference type="PATRIC" id="fig|1121939.11.peg.2941"/>
<evidence type="ECO:0000256" key="1">
    <source>
        <dbReference type="SAM" id="SignalP"/>
    </source>
</evidence>
<dbReference type="Proteomes" id="UP000014463">
    <property type="component" value="Unassembled WGS sequence"/>
</dbReference>
<dbReference type="AlphaFoldDB" id="S2KHK4"/>
<dbReference type="STRING" id="1121939.L861_16495"/>
<proteinExistence type="predicted"/>
<reference evidence="2 3" key="1">
    <citation type="journal article" date="2013" name="Genome Announc.">
        <title>Draft genome sequence of the moderately halophilic gammaproteobacterium Halomonas anticariensis FP35.</title>
        <authorList>
            <person name="Tahrioui A."/>
            <person name="Quesada E."/>
            <person name="Llamas I."/>
        </authorList>
    </citation>
    <scope>NUCLEOTIDE SEQUENCE [LARGE SCALE GENOMIC DNA]</scope>
    <source>
        <strain evidence="3">DSM 16096 / CECT 5854 / LMG 22089 / FP35</strain>
    </source>
</reference>
<keyword evidence="3" id="KW-1185">Reference proteome</keyword>
<protein>
    <submittedName>
        <fullName evidence="2">Uncharacterized protein</fullName>
    </submittedName>
</protein>
<name>S2KHK4_LITA3</name>
<feature type="signal peptide" evidence="1">
    <location>
        <begin position="1"/>
        <end position="24"/>
    </location>
</feature>
<evidence type="ECO:0000313" key="3">
    <source>
        <dbReference type="Proteomes" id="UP000014463"/>
    </source>
</evidence>
<accession>S2KHK4</accession>
<dbReference type="RefSeq" id="WP_016417455.1">
    <property type="nucleotide sequence ID" value="NZ_AUAB01000011.1"/>
</dbReference>